<comment type="subcellular location">
    <subcellularLocation>
        <location evidence="1">Membrane</location>
        <topology evidence="1">Multi-pass membrane protein</topology>
    </subcellularLocation>
</comment>
<accession>A0A9P4KEQ8</accession>
<keyword evidence="9" id="KW-1185">Reference proteome</keyword>
<dbReference type="GO" id="GO:0016020">
    <property type="term" value="C:membrane"/>
    <property type="evidence" value="ECO:0007669"/>
    <property type="project" value="UniProtKB-SubCell"/>
</dbReference>
<feature type="transmembrane region" description="Helical" evidence="6">
    <location>
        <begin position="53"/>
        <end position="82"/>
    </location>
</feature>
<dbReference type="OrthoDB" id="3648173at2759"/>
<dbReference type="Pfam" id="PF20684">
    <property type="entry name" value="Fung_rhodopsin"/>
    <property type="match status" value="1"/>
</dbReference>
<comment type="caution">
    <text evidence="8">The sequence shown here is derived from an EMBL/GenBank/DDBJ whole genome shotgun (WGS) entry which is preliminary data.</text>
</comment>
<dbReference type="Proteomes" id="UP000800093">
    <property type="component" value="Unassembled WGS sequence"/>
</dbReference>
<proteinExistence type="inferred from homology"/>
<feature type="transmembrane region" description="Helical" evidence="6">
    <location>
        <begin position="135"/>
        <end position="158"/>
    </location>
</feature>
<gene>
    <name evidence="8" type="ORF">CC78DRAFT_49279</name>
</gene>
<evidence type="ECO:0000256" key="1">
    <source>
        <dbReference type="ARBA" id="ARBA00004141"/>
    </source>
</evidence>
<dbReference type="EMBL" id="ML986589">
    <property type="protein sequence ID" value="KAF2267834.1"/>
    <property type="molecule type" value="Genomic_DNA"/>
</dbReference>
<dbReference type="InterPro" id="IPR049326">
    <property type="entry name" value="Rhodopsin_dom_fungi"/>
</dbReference>
<feature type="transmembrane region" description="Helical" evidence="6">
    <location>
        <begin position="20"/>
        <end position="41"/>
    </location>
</feature>
<dbReference type="PANTHER" id="PTHR33048">
    <property type="entry name" value="PTH11-LIKE INTEGRAL MEMBRANE PROTEIN (AFU_ORTHOLOGUE AFUA_5G11245)"/>
    <property type="match status" value="1"/>
</dbReference>
<evidence type="ECO:0000256" key="5">
    <source>
        <dbReference type="ARBA" id="ARBA00038359"/>
    </source>
</evidence>
<keyword evidence="4 6" id="KW-0472">Membrane</keyword>
<evidence type="ECO:0000259" key="7">
    <source>
        <dbReference type="Pfam" id="PF20684"/>
    </source>
</evidence>
<feature type="domain" description="Rhodopsin" evidence="7">
    <location>
        <begin position="54"/>
        <end position="281"/>
    </location>
</feature>
<evidence type="ECO:0000256" key="4">
    <source>
        <dbReference type="ARBA" id="ARBA00023136"/>
    </source>
</evidence>
<reference evidence="9" key="1">
    <citation type="journal article" date="2020" name="Stud. Mycol.">
        <title>101 Dothideomycetes genomes: A test case for predicting lifestyles and emergence of pathogens.</title>
        <authorList>
            <person name="Haridas S."/>
            <person name="Albert R."/>
            <person name="Binder M."/>
            <person name="Bloem J."/>
            <person name="LaButti K."/>
            <person name="Salamov A."/>
            <person name="Andreopoulos B."/>
            <person name="Baker S."/>
            <person name="Barry K."/>
            <person name="Bills G."/>
            <person name="Bluhm B."/>
            <person name="Cannon C."/>
            <person name="Castanera R."/>
            <person name="Culley D."/>
            <person name="Daum C."/>
            <person name="Ezra D."/>
            <person name="Gonzalez J."/>
            <person name="Henrissat B."/>
            <person name="Kuo A."/>
            <person name="Liang C."/>
            <person name="Lipzen A."/>
            <person name="Lutzoni F."/>
            <person name="Magnuson J."/>
            <person name="Mondo S."/>
            <person name="Nolan M."/>
            <person name="Ohm R."/>
            <person name="Pangilinan J."/>
            <person name="Park H.-J."/>
            <person name="Ramirez L."/>
            <person name="Alfaro M."/>
            <person name="Sun H."/>
            <person name="Tritt A."/>
            <person name="Yoshinaga Y."/>
            <person name="Zwiers L.-H."/>
            <person name="Turgeon B."/>
            <person name="Goodwin S."/>
            <person name="Spatafora J."/>
            <person name="Crous P."/>
            <person name="Grigoriev I."/>
        </authorList>
    </citation>
    <scope>NUCLEOTIDE SEQUENCE [LARGE SCALE GENOMIC DNA]</scope>
    <source>
        <strain evidence="9">CBS 304.66</strain>
    </source>
</reference>
<protein>
    <recommendedName>
        <fullName evidence="7">Rhodopsin domain-containing protein</fullName>
    </recommendedName>
</protein>
<name>A0A9P4KEQ8_9PLEO</name>
<sequence>MIPNTMDYPQAYLAEDNSAPLLNICIAFLVLEPIFIGLMYLSQYLKKDRKGNGWMTILLTGALFVCVGKITIALLMIRIGGAGRHVAALSPSTIGNMLKLNLAHQIICPLTTSLTKLSILLLFQQILGRTSRYYIYIIHVTFFLVAATALIQVIIPLANCKPFNYNWNKMIDGSCAFRGIELWRYLSIPNLITTLIMLLIPLPALYNLRIPHLTKIGLCIVFSFAIVGCIAGSLRLQSFLEITDLSDHSFNMIKPECWTIAESGTYLVVGVLPTLKPLLERVCESMGIEGVFTRTFSTSRWNKGSGETHGMRSAKRENAFDKMLPRLPRKMEASLVEYVDEVKSEKSVGTTSM</sequence>
<keyword evidence="3 6" id="KW-1133">Transmembrane helix</keyword>
<evidence type="ECO:0000313" key="8">
    <source>
        <dbReference type="EMBL" id="KAF2267834.1"/>
    </source>
</evidence>
<feature type="transmembrane region" description="Helical" evidence="6">
    <location>
        <begin position="102"/>
        <end position="123"/>
    </location>
</feature>
<organism evidence="8 9">
    <name type="scientific">Lojkania enalia</name>
    <dbReference type="NCBI Taxonomy" id="147567"/>
    <lineage>
        <taxon>Eukaryota</taxon>
        <taxon>Fungi</taxon>
        <taxon>Dikarya</taxon>
        <taxon>Ascomycota</taxon>
        <taxon>Pezizomycotina</taxon>
        <taxon>Dothideomycetes</taxon>
        <taxon>Pleosporomycetidae</taxon>
        <taxon>Pleosporales</taxon>
        <taxon>Pleosporales incertae sedis</taxon>
        <taxon>Lojkania</taxon>
    </lineage>
</organism>
<evidence type="ECO:0000256" key="2">
    <source>
        <dbReference type="ARBA" id="ARBA00022692"/>
    </source>
</evidence>
<comment type="similarity">
    <text evidence="5">Belongs to the SAT4 family.</text>
</comment>
<dbReference type="InterPro" id="IPR052337">
    <property type="entry name" value="SAT4-like"/>
</dbReference>
<evidence type="ECO:0000256" key="6">
    <source>
        <dbReference type="SAM" id="Phobius"/>
    </source>
</evidence>
<evidence type="ECO:0000256" key="3">
    <source>
        <dbReference type="ARBA" id="ARBA00022989"/>
    </source>
</evidence>
<feature type="transmembrane region" description="Helical" evidence="6">
    <location>
        <begin position="216"/>
        <end position="236"/>
    </location>
</feature>
<feature type="transmembrane region" description="Helical" evidence="6">
    <location>
        <begin position="182"/>
        <end position="204"/>
    </location>
</feature>
<dbReference type="PANTHER" id="PTHR33048:SF156">
    <property type="entry name" value="INTEGRAL MEMBRANE PROTEIN"/>
    <property type="match status" value="1"/>
</dbReference>
<evidence type="ECO:0000313" key="9">
    <source>
        <dbReference type="Proteomes" id="UP000800093"/>
    </source>
</evidence>
<keyword evidence="2 6" id="KW-0812">Transmembrane</keyword>
<dbReference type="AlphaFoldDB" id="A0A9P4KEQ8"/>